<dbReference type="CDD" id="cd03808">
    <property type="entry name" value="GT4_CapM-like"/>
    <property type="match status" value="1"/>
</dbReference>
<organism evidence="2 3">
    <name type="scientific">Acinetobacter brisouii CIP 110357</name>
    <dbReference type="NCBI Taxonomy" id="1341683"/>
    <lineage>
        <taxon>Bacteria</taxon>
        <taxon>Pseudomonadati</taxon>
        <taxon>Pseudomonadota</taxon>
        <taxon>Gammaproteobacteria</taxon>
        <taxon>Moraxellales</taxon>
        <taxon>Moraxellaceae</taxon>
        <taxon>Acinetobacter</taxon>
    </lineage>
</organism>
<name>V2UKU2_9GAMM</name>
<dbReference type="PANTHER" id="PTHR12526">
    <property type="entry name" value="GLYCOSYLTRANSFERASE"/>
    <property type="match status" value="1"/>
</dbReference>
<dbReference type="PATRIC" id="fig|1341683.3.peg.2557"/>
<dbReference type="HOGENOM" id="CLU_009583_8_1_6"/>
<dbReference type="Gene3D" id="3.40.50.2000">
    <property type="entry name" value="Glycogen Phosphorylase B"/>
    <property type="match status" value="2"/>
</dbReference>
<evidence type="ECO:0000259" key="1">
    <source>
        <dbReference type="Pfam" id="PF13477"/>
    </source>
</evidence>
<dbReference type="PANTHER" id="PTHR12526:SF638">
    <property type="entry name" value="SPORE COAT PROTEIN SA"/>
    <property type="match status" value="1"/>
</dbReference>
<gene>
    <name evidence="2" type="ORF">P255_02585</name>
</gene>
<reference evidence="2 3" key="1">
    <citation type="submission" date="2013-10" db="EMBL/GenBank/DDBJ databases">
        <title>The Genome Sequence of Acinetobacter brisouii CIP 110357.</title>
        <authorList>
            <consortium name="The Broad Institute Genomics Platform"/>
            <consortium name="The Broad Institute Genome Sequencing Center for Infectious Disease"/>
            <person name="Cerqueira G."/>
            <person name="Feldgarden M."/>
            <person name="Courvalin P."/>
            <person name="Grillot-Courvalin C."/>
            <person name="Clermont D."/>
            <person name="Rocha E."/>
            <person name="Yoon E.-J."/>
            <person name="Nemec A."/>
            <person name="Young S.K."/>
            <person name="Zeng Q."/>
            <person name="Gargeya S."/>
            <person name="Fitzgerald M."/>
            <person name="Abouelleil A."/>
            <person name="Alvarado L."/>
            <person name="Berlin A.M."/>
            <person name="Chapman S.B."/>
            <person name="Gainer-Dewar J."/>
            <person name="Goldberg J."/>
            <person name="Gnerre S."/>
            <person name="Griggs A."/>
            <person name="Gujja S."/>
            <person name="Hansen M."/>
            <person name="Howarth C."/>
            <person name="Imamovic A."/>
            <person name="Ireland A."/>
            <person name="Larimer J."/>
            <person name="McCowan C."/>
            <person name="Murphy C."/>
            <person name="Pearson M."/>
            <person name="Poon T.W."/>
            <person name="Priest M."/>
            <person name="Roberts A."/>
            <person name="Saif S."/>
            <person name="Shea T."/>
            <person name="Sykes S."/>
            <person name="Wortman J."/>
            <person name="Nusbaum C."/>
            <person name="Birren B."/>
        </authorList>
    </citation>
    <scope>NUCLEOTIDE SEQUENCE [LARGE SCALE GENOMIC DNA]</scope>
    <source>
        <strain evidence="2 3">CIP 110357</strain>
    </source>
</reference>
<dbReference type="AlphaFoldDB" id="V2UKU2"/>
<sequence>MKFCIISNDLHTVRNFRGDLLNSIAAQGYAIHILAPNIELYPEDQAYFQKLGFALHSYPLQKMGTNPVADSKTMLAIYQQLKAIRPNKVLSYTIKPILYGTIAAYLAKVPERYILLSGLGFAFQNDQSAGRFKYVKRLFNQIFRFALSKASAVIFQNADDLALVRELKHLPVRIPTYIVNGSGVNTEKFAPQPLLLDEKGQPQPIFLMVARLLKDKGVYEYIAAAKQIKQRYPAAHFHLVGWIDENPAAIAQDDLEAWMASGLIQYWGKLSDVRQAICQANIFVLPSYREGIPRSVLEAMAMRRAIITTDAPGCKETVIEGQNGFKVPVRDADALAQAMQRLIEQPAQIEQMAASSLALVQQRYEVKQVNQQMLQAMQFVTDSSVH</sequence>
<dbReference type="Pfam" id="PF13692">
    <property type="entry name" value="Glyco_trans_1_4"/>
    <property type="match status" value="1"/>
</dbReference>
<dbReference type="RefSeq" id="WP_004902863.1">
    <property type="nucleotide sequence ID" value="NZ_BBTI01000005.1"/>
</dbReference>
<dbReference type="InterPro" id="IPR028098">
    <property type="entry name" value="Glyco_trans_4-like_N"/>
</dbReference>
<accession>V2UKU2</accession>
<dbReference type="EMBL" id="AYEU01000007">
    <property type="protein sequence ID" value="ESK50602.1"/>
    <property type="molecule type" value="Genomic_DNA"/>
</dbReference>
<evidence type="ECO:0000313" key="3">
    <source>
        <dbReference type="Proteomes" id="UP000018418"/>
    </source>
</evidence>
<dbReference type="Pfam" id="PF13477">
    <property type="entry name" value="Glyco_trans_4_2"/>
    <property type="match status" value="1"/>
</dbReference>
<dbReference type="STRING" id="396323.VH98_04030"/>
<protein>
    <recommendedName>
        <fullName evidence="1">Glycosyltransferase subfamily 4-like N-terminal domain-containing protein</fullName>
    </recommendedName>
</protein>
<feature type="domain" description="Glycosyltransferase subfamily 4-like N-terminal" evidence="1">
    <location>
        <begin position="9"/>
        <end position="157"/>
    </location>
</feature>
<dbReference type="SUPFAM" id="SSF53756">
    <property type="entry name" value="UDP-Glycosyltransferase/glycogen phosphorylase"/>
    <property type="match status" value="1"/>
</dbReference>
<evidence type="ECO:0000313" key="2">
    <source>
        <dbReference type="EMBL" id="ESK50602.1"/>
    </source>
</evidence>
<dbReference type="GO" id="GO:0016757">
    <property type="term" value="F:glycosyltransferase activity"/>
    <property type="evidence" value="ECO:0007669"/>
    <property type="project" value="TreeGrafter"/>
</dbReference>
<keyword evidence="3" id="KW-1185">Reference proteome</keyword>
<dbReference type="Proteomes" id="UP000018418">
    <property type="component" value="Unassembled WGS sequence"/>
</dbReference>
<proteinExistence type="predicted"/>
<comment type="caution">
    <text evidence="2">The sequence shown here is derived from an EMBL/GenBank/DDBJ whole genome shotgun (WGS) entry which is preliminary data.</text>
</comment>
<dbReference type="OrthoDB" id="9775208at2"/>